<feature type="compositionally biased region" description="Polar residues" evidence="1">
    <location>
        <begin position="50"/>
        <end position="61"/>
    </location>
</feature>
<keyword evidence="3" id="KW-1185">Reference proteome</keyword>
<accession>A0A918AFF8</accession>
<sequence length="111" mass="11334">MSEPVAVADLADHETAAAEVTEFHTSDLRGLSGLPGTGVPLVEIVRIAKSSTADDPPSSSVCWDASNAPAGDRPAGDGLPAYFFWGTGLPPGSTEGGGKRSLRICRARIAA</sequence>
<evidence type="ECO:0000256" key="1">
    <source>
        <dbReference type="SAM" id="MobiDB-lite"/>
    </source>
</evidence>
<feature type="region of interest" description="Disordered" evidence="1">
    <location>
        <begin position="50"/>
        <end position="69"/>
    </location>
</feature>
<dbReference type="AlphaFoldDB" id="A0A918AFF8"/>
<reference evidence="2" key="1">
    <citation type="journal article" date="2014" name="Int. J. Syst. Evol. Microbiol.">
        <title>Complete genome sequence of Corynebacterium casei LMG S-19264T (=DSM 44701T), isolated from a smear-ripened cheese.</title>
        <authorList>
            <consortium name="US DOE Joint Genome Institute (JGI-PGF)"/>
            <person name="Walter F."/>
            <person name="Albersmeier A."/>
            <person name="Kalinowski J."/>
            <person name="Ruckert C."/>
        </authorList>
    </citation>
    <scope>NUCLEOTIDE SEQUENCE</scope>
    <source>
        <strain evidence="2">CGMCC 4.7430</strain>
    </source>
</reference>
<organism evidence="2 3">
    <name type="scientific">Nonomuraea glycinis</name>
    <dbReference type="NCBI Taxonomy" id="2047744"/>
    <lineage>
        <taxon>Bacteria</taxon>
        <taxon>Bacillati</taxon>
        <taxon>Actinomycetota</taxon>
        <taxon>Actinomycetes</taxon>
        <taxon>Streptosporangiales</taxon>
        <taxon>Streptosporangiaceae</taxon>
        <taxon>Nonomuraea</taxon>
    </lineage>
</organism>
<reference evidence="2" key="2">
    <citation type="submission" date="2020-09" db="EMBL/GenBank/DDBJ databases">
        <authorList>
            <person name="Sun Q."/>
            <person name="Zhou Y."/>
        </authorList>
    </citation>
    <scope>NUCLEOTIDE SEQUENCE</scope>
    <source>
        <strain evidence="2">CGMCC 4.7430</strain>
    </source>
</reference>
<protein>
    <submittedName>
        <fullName evidence="2">Uncharacterized protein</fullName>
    </submittedName>
</protein>
<name>A0A918AFF8_9ACTN</name>
<dbReference type="Proteomes" id="UP000660745">
    <property type="component" value="Unassembled WGS sequence"/>
</dbReference>
<dbReference type="EMBL" id="BMNK01000017">
    <property type="protein sequence ID" value="GGP14960.1"/>
    <property type="molecule type" value="Genomic_DNA"/>
</dbReference>
<proteinExistence type="predicted"/>
<comment type="caution">
    <text evidence="2">The sequence shown here is derived from an EMBL/GenBank/DDBJ whole genome shotgun (WGS) entry which is preliminary data.</text>
</comment>
<evidence type="ECO:0000313" key="3">
    <source>
        <dbReference type="Proteomes" id="UP000660745"/>
    </source>
</evidence>
<evidence type="ECO:0000313" key="2">
    <source>
        <dbReference type="EMBL" id="GGP14960.1"/>
    </source>
</evidence>
<gene>
    <name evidence="2" type="ORF">GCM10012278_72800</name>
</gene>